<evidence type="ECO:0000313" key="9">
    <source>
        <dbReference type="Proteomes" id="UP001365405"/>
    </source>
</evidence>
<feature type="region of interest" description="Disordered" evidence="5">
    <location>
        <begin position="1"/>
        <end position="28"/>
    </location>
</feature>
<accession>A0ABU9CK35</accession>
<dbReference type="Pfam" id="PF00034">
    <property type="entry name" value="Cytochrom_C"/>
    <property type="match status" value="2"/>
</dbReference>
<feature type="domain" description="Cytochrome c" evidence="7">
    <location>
        <begin position="218"/>
        <end position="329"/>
    </location>
</feature>
<feature type="domain" description="Cytochrome c" evidence="7">
    <location>
        <begin position="347"/>
        <end position="435"/>
    </location>
</feature>
<feature type="transmembrane region" description="Helical" evidence="6">
    <location>
        <begin position="38"/>
        <end position="56"/>
    </location>
</feature>
<protein>
    <submittedName>
        <fullName evidence="8">Cytochrome c</fullName>
    </submittedName>
</protein>
<dbReference type="RefSeq" id="WP_341410960.1">
    <property type="nucleotide sequence ID" value="NZ_JBBUTH010000007.1"/>
</dbReference>
<dbReference type="Proteomes" id="UP001365405">
    <property type="component" value="Unassembled WGS sequence"/>
</dbReference>
<name>A0ABU9CK35_9BURK</name>
<evidence type="ECO:0000256" key="5">
    <source>
        <dbReference type="SAM" id="MobiDB-lite"/>
    </source>
</evidence>
<proteinExistence type="predicted"/>
<gene>
    <name evidence="8" type="ORF">AACH10_13555</name>
</gene>
<dbReference type="PROSITE" id="PS51007">
    <property type="entry name" value="CYTC"/>
    <property type="match status" value="3"/>
</dbReference>
<keyword evidence="6" id="KW-0472">Membrane</keyword>
<keyword evidence="2 4" id="KW-0479">Metal-binding</keyword>
<evidence type="ECO:0000256" key="6">
    <source>
        <dbReference type="SAM" id="Phobius"/>
    </source>
</evidence>
<dbReference type="InterPro" id="IPR014353">
    <property type="entry name" value="Membr-bd_ADH_cyt_c"/>
</dbReference>
<feature type="domain" description="Cytochrome c" evidence="7">
    <location>
        <begin position="73"/>
        <end position="176"/>
    </location>
</feature>
<comment type="caution">
    <text evidence="8">The sequence shown here is derived from an EMBL/GenBank/DDBJ whole genome shotgun (WGS) entry which is preliminary data.</text>
</comment>
<feature type="compositionally biased region" description="Pro residues" evidence="5">
    <location>
        <begin position="7"/>
        <end position="19"/>
    </location>
</feature>
<reference evidence="8 9" key="1">
    <citation type="submission" date="2024-04" db="EMBL/GenBank/DDBJ databases">
        <title>Novel species of the genus Ideonella isolated from streams.</title>
        <authorList>
            <person name="Lu H."/>
        </authorList>
    </citation>
    <scope>NUCLEOTIDE SEQUENCE [LARGE SCALE GENOMIC DNA]</scope>
    <source>
        <strain evidence="8 9">DXS22W</strain>
    </source>
</reference>
<sequence length="452" mass="46622">MATGTPASPPPPSAQPGPAPAGAGPAARGAWRRGLRRLGLGALLAVAGLAAAVAWLDRLPETVPATAGVADAATLARGAQLARLANCAGCHTAPGGAAYAGARALATPFGTVYAGNLTPDADTGLGRWSADDFWRALHHGRGRDGRRLVPAFPYTSFTHIGRADSDALFAWLRTLPPVAAARPDHALRWPFGSQPALAAWRALYFRPAADQPAPPPGPSADRGAWLVRGPGHCAECHAPRDVLGGRIDPAALRGGLMPMGDWEAPSLACLSGRGQAEPARGAALVALLRDGQSGPDAVAGPMAEVVRGSTQHWPEDELRAVAAHLATLPCPAAATTHTARPAPLDDARRTLGQQLYTRHCADCHGTQGEGVAGVYPALAGNRSVNLPTATNLVQALRHGGFAPATAAHPRPHGMPPQFLSDDEMAAVASWVRQAWGNAAEPVGWLAVSRMGR</sequence>
<evidence type="ECO:0000256" key="3">
    <source>
        <dbReference type="ARBA" id="ARBA00023004"/>
    </source>
</evidence>
<dbReference type="InterPro" id="IPR009056">
    <property type="entry name" value="Cyt_c-like_dom"/>
</dbReference>
<evidence type="ECO:0000313" key="8">
    <source>
        <dbReference type="EMBL" id="MEK8051271.1"/>
    </source>
</evidence>
<keyword evidence="1 4" id="KW-0349">Heme</keyword>
<dbReference type="PANTHER" id="PTHR35008:SF4">
    <property type="entry name" value="BLL4482 PROTEIN"/>
    <property type="match status" value="1"/>
</dbReference>
<evidence type="ECO:0000259" key="7">
    <source>
        <dbReference type="PROSITE" id="PS51007"/>
    </source>
</evidence>
<keyword evidence="6" id="KW-0812">Transmembrane</keyword>
<keyword evidence="9" id="KW-1185">Reference proteome</keyword>
<dbReference type="InterPro" id="IPR051459">
    <property type="entry name" value="Cytochrome_c-type_DH"/>
</dbReference>
<organism evidence="8 9">
    <name type="scientific">Pseudaquabacterium inlustre</name>
    <dbReference type="NCBI Taxonomy" id="2984192"/>
    <lineage>
        <taxon>Bacteria</taxon>
        <taxon>Pseudomonadati</taxon>
        <taxon>Pseudomonadota</taxon>
        <taxon>Betaproteobacteria</taxon>
        <taxon>Burkholderiales</taxon>
        <taxon>Sphaerotilaceae</taxon>
        <taxon>Pseudaquabacterium</taxon>
    </lineage>
</organism>
<evidence type="ECO:0000256" key="2">
    <source>
        <dbReference type="ARBA" id="ARBA00022723"/>
    </source>
</evidence>
<keyword evidence="6" id="KW-1133">Transmembrane helix</keyword>
<evidence type="ECO:0000256" key="1">
    <source>
        <dbReference type="ARBA" id="ARBA00022617"/>
    </source>
</evidence>
<keyword evidence="3 4" id="KW-0408">Iron</keyword>
<dbReference type="PANTHER" id="PTHR35008">
    <property type="entry name" value="BLL4482 PROTEIN-RELATED"/>
    <property type="match status" value="1"/>
</dbReference>
<dbReference type="PIRSF" id="PIRSF000018">
    <property type="entry name" value="Mb_ADH_cyt_c"/>
    <property type="match status" value="1"/>
</dbReference>
<dbReference type="InterPro" id="IPR036909">
    <property type="entry name" value="Cyt_c-like_dom_sf"/>
</dbReference>
<dbReference type="SUPFAM" id="SSF46626">
    <property type="entry name" value="Cytochrome c"/>
    <property type="match status" value="3"/>
</dbReference>
<evidence type="ECO:0000256" key="4">
    <source>
        <dbReference type="PROSITE-ProRule" id="PRU00433"/>
    </source>
</evidence>
<dbReference type="Gene3D" id="1.10.760.10">
    <property type="entry name" value="Cytochrome c-like domain"/>
    <property type="match status" value="2"/>
</dbReference>
<dbReference type="EMBL" id="JBBUTH010000007">
    <property type="protein sequence ID" value="MEK8051271.1"/>
    <property type="molecule type" value="Genomic_DNA"/>
</dbReference>